<comment type="caution">
    <text evidence="2">The sequence shown here is derived from an EMBL/GenBank/DDBJ whole genome shotgun (WGS) entry which is preliminary data.</text>
</comment>
<gene>
    <name evidence="2" type="ORF">HDF08_004187</name>
</gene>
<dbReference type="EMBL" id="JACCCU010000003">
    <property type="protein sequence ID" value="NYF92068.1"/>
    <property type="molecule type" value="Genomic_DNA"/>
</dbReference>
<evidence type="ECO:0000313" key="2">
    <source>
        <dbReference type="EMBL" id="NYF92068.1"/>
    </source>
</evidence>
<name>A0A852VGW1_9BACT</name>
<dbReference type="Pfam" id="PF12867">
    <property type="entry name" value="DinB_2"/>
    <property type="match status" value="1"/>
</dbReference>
<sequence length="171" mass="19171">MISQYLLEEFESQVPVTRRFLERLPGDSLTWKPHPRSLTAGQLAYHLAFVPGGVVRGAQQSQISPPAFQFPQPASVLEVLETFDQSVATVREVLPGFDDAAMNATWRIVDGDKEIAAMPRVAFLRNIMLNHWYQHRGQFCVYLRLLDVAVPSSWGPSADERSALQPEPQPA</sequence>
<dbReference type="SUPFAM" id="SSF109854">
    <property type="entry name" value="DinB/YfiT-like putative metalloenzymes"/>
    <property type="match status" value="1"/>
</dbReference>
<dbReference type="AlphaFoldDB" id="A0A852VGW1"/>
<dbReference type="Gene3D" id="1.20.120.450">
    <property type="entry name" value="dinb family like domain"/>
    <property type="match status" value="1"/>
</dbReference>
<reference evidence="2 3" key="1">
    <citation type="submission" date="2020-07" db="EMBL/GenBank/DDBJ databases">
        <title>Genomic Encyclopedia of Type Strains, Phase IV (KMG-V): Genome sequencing to study the core and pangenomes of soil and plant-associated prokaryotes.</title>
        <authorList>
            <person name="Whitman W."/>
        </authorList>
    </citation>
    <scope>NUCLEOTIDE SEQUENCE [LARGE SCALE GENOMIC DNA]</scope>
    <source>
        <strain evidence="2 3">M8UP22</strain>
    </source>
</reference>
<evidence type="ECO:0000259" key="1">
    <source>
        <dbReference type="Pfam" id="PF12867"/>
    </source>
</evidence>
<protein>
    <submittedName>
        <fullName evidence="2">Damage-inducible protein DinB</fullName>
    </submittedName>
</protein>
<dbReference type="InterPro" id="IPR024775">
    <property type="entry name" value="DinB-like"/>
</dbReference>
<organism evidence="2 3">
    <name type="scientific">Tunturiibacter lichenicola</name>
    <dbReference type="NCBI Taxonomy" id="2051959"/>
    <lineage>
        <taxon>Bacteria</taxon>
        <taxon>Pseudomonadati</taxon>
        <taxon>Acidobacteriota</taxon>
        <taxon>Terriglobia</taxon>
        <taxon>Terriglobales</taxon>
        <taxon>Acidobacteriaceae</taxon>
        <taxon>Tunturiibacter</taxon>
    </lineage>
</organism>
<evidence type="ECO:0000313" key="3">
    <source>
        <dbReference type="Proteomes" id="UP000564385"/>
    </source>
</evidence>
<dbReference type="InterPro" id="IPR034660">
    <property type="entry name" value="DinB/YfiT-like"/>
</dbReference>
<proteinExistence type="predicted"/>
<feature type="domain" description="DinB-like" evidence="1">
    <location>
        <begin position="16"/>
        <end position="138"/>
    </location>
</feature>
<dbReference type="Proteomes" id="UP000564385">
    <property type="component" value="Unassembled WGS sequence"/>
</dbReference>
<accession>A0A852VGW1</accession>